<dbReference type="Proteomes" id="UP001157418">
    <property type="component" value="Unassembled WGS sequence"/>
</dbReference>
<dbReference type="PROSITE" id="PS51184">
    <property type="entry name" value="JMJC"/>
    <property type="match status" value="1"/>
</dbReference>
<dbReference type="InterPro" id="IPR001841">
    <property type="entry name" value="Znf_RING"/>
</dbReference>
<organism evidence="17 18">
    <name type="scientific">Lactuca virosa</name>
    <dbReference type="NCBI Taxonomy" id="75947"/>
    <lineage>
        <taxon>Eukaryota</taxon>
        <taxon>Viridiplantae</taxon>
        <taxon>Streptophyta</taxon>
        <taxon>Embryophyta</taxon>
        <taxon>Tracheophyta</taxon>
        <taxon>Spermatophyta</taxon>
        <taxon>Magnoliopsida</taxon>
        <taxon>eudicotyledons</taxon>
        <taxon>Gunneridae</taxon>
        <taxon>Pentapetalae</taxon>
        <taxon>asterids</taxon>
        <taxon>campanulids</taxon>
        <taxon>Asterales</taxon>
        <taxon>Asteraceae</taxon>
        <taxon>Cichorioideae</taxon>
        <taxon>Cichorieae</taxon>
        <taxon>Lactucinae</taxon>
        <taxon>Lactuca</taxon>
    </lineage>
</organism>
<evidence type="ECO:0000256" key="2">
    <source>
        <dbReference type="ARBA" id="ARBA00004123"/>
    </source>
</evidence>
<feature type="region of interest" description="Disordered" evidence="14">
    <location>
        <begin position="25"/>
        <end position="82"/>
    </location>
</feature>
<comment type="cofactor">
    <cofactor evidence="1">
        <name>Fe(2+)</name>
        <dbReference type="ChEBI" id="CHEBI:29033"/>
    </cofactor>
</comment>
<feature type="region of interest" description="Disordered" evidence="14">
    <location>
        <begin position="796"/>
        <end position="816"/>
    </location>
</feature>
<evidence type="ECO:0000256" key="5">
    <source>
        <dbReference type="ARBA" id="ARBA00022771"/>
    </source>
</evidence>
<dbReference type="InterPro" id="IPR003347">
    <property type="entry name" value="JmjC_dom"/>
</dbReference>
<dbReference type="GO" id="GO:0008270">
    <property type="term" value="F:zinc ion binding"/>
    <property type="evidence" value="ECO:0007669"/>
    <property type="project" value="UniProtKB-KW"/>
</dbReference>
<accession>A0AAU9MNM5</accession>
<comment type="function">
    <text evidence="12">May function as histone H3 lysine demethylase and be involved in regulation of gene expression.</text>
</comment>
<evidence type="ECO:0000256" key="3">
    <source>
        <dbReference type="ARBA" id="ARBA00006801"/>
    </source>
</evidence>
<evidence type="ECO:0000256" key="10">
    <source>
        <dbReference type="ARBA" id="ARBA00023163"/>
    </source>
</evidence>
<evidence type="ECO:0000259" key="16">
    <source>
        <dbReference type="PROSITE" id="PS51184"/>
    </source>
</evidence>
<keyword evidence="6" id="KW-0862">Zinc</keyword>
<evidence type="ECO:0000256" key="12">
    <source>
        <dbReference type="ARBA" id="ARBA00060112"/>
    </source>
</evidence>
<evidence type="ECO:0000256" key="7">
    <source>
        <dbReference type="ARBA" id="ARBA00023002"/>
    </source>
</evidence>
<evidence type="ECO:0000256" key="11">
    <source>
        <dbReference type="ARBA" id="ARBA00023242"/>
    </source>
</evidence>
<feature type="region of interest" description="Disordered" evidence="14">
    <location>
        <begin position="828"/>
        <end position="902"/>
    </location>
</feature>
<proteinExistence type="inferred from homology"/>
<dbReference type="Pfam" id="PF10497">
    <property type="entry name" value="zf-4CXXC_R1"/>
    <property type="match status" value="1"/>
</dbReference>
<sequence>MEINCTTNRNLAEGTGDDVEALAEATGDDVEEKGSRKKHRWLAGKIEKMDEEERKKTNQAASNSSRKDGSKPKYYAKNLVPDENGNPIQVPSNWCHQCRRRDRGRTVQCQKCSSKRYCEPCMTRWYPNMTEEMFAECCPFCRDNCNCIACLRNVNPKGKEKIDFRPNDDQKVQYSMYILHVLFPILKCLNEEHIKEKTTESIIQGSSLSDIQLKDANCSLDERINCNCCKTSIFDLHRSCPSCHYDLCLQCCFELRDGNLQGNKEEVIIEYRDPGLKYLHGKNACYVETAAEDPAPKEKQTHDWKSLDDGRIPCPPESMGGCGGGILELMHIKPLDTVSRLLNEAQELLKMHKPEDMREILEQHCSCSDFVKESNGGDEQLRKAASRENSNDNYLYCPRAIDIKLGDLKHFQWHWSKGEPVIVSNVLETTLGLSWEPMVMWRAFRQLKSTKNAAINCLDWCEVDINIHNFFAWYTDGQYDNEGWPKILKLKAWPISNLFEDGLPRHGVEFITSLPFKEYTHPRDGYLNLAVKLPEKSLKPHMGPKTYIAYGVHQELGRGDSVTKLHCDMADVVNVLTHTATVTPSSDHCTRINYLKMLHKVQDQKKLLGVVGENKEGTPGSCVDGSDSDLEEGGALWDVFRREDTPKLEEYLKKHFKEFRHAFCLPLQQVIHPIHDQTFYLTMDHKRKLKEEFGIEAWSFVQKLGDAVFIPAGCAHQVRNLKQSCIKVALEFVSPENVGECIRLTEDFRLLPQNHWAKEDKLEVKKIVFHAVEAAVKDLKFVANGNPQKDLGLVEKGTIPSTPTQKHKLPKKVQGAKWELQIDRDTTCSHHVDNEENGYEVNNEESGGSIKRSRTSKERDYSPHSNLETPNSGGSTVHPPTSGDASKMKGKAKVSQSSSSPNEIVAELRAMRVTRDNEVELMRKRLDLEQKREERKNKKMYHMHLNALLMKEHLSPEDEDIKRRLLAMLCG</sequence>
<evidence type="ECO:0000256" key="1">
    <source>
        <dbReference type="ARBA" id="ARBA00001954"/>
    </source>
</evidence>
<dbReference type="SMART" id="SM00558">
    <property type="entry name" value="JmjC"/>
    <property type="match status" value="1"/>
</dbReference>
<dbReference type="InterPro" id="IPR045109">
    <property type="entry name" value="LSDs-like"/>
</dbReference>
<feature type="compositionally biased region" description="Low complexity" evidence="14">
    <location>
        <begin position="839"/>
        <end position="848"/>
    </location>
</feature>
<dbReference type="PANTHER" id="PTHR12549">
    <property type="entry name" value="JMJC DOMAIN-CONTAINING HISTONE DEMETHYLATION PROTEIN"/>
    <property type="match status" value="1"/>
</dbReference>
<evidence type="ECO:0000256" key="8">
    <source>
        <dbReference type="ARBA" id="ARBA00023004"/>
    </source>
</evidence>
<keyword evidence="10" id="KW-0804">Transcription</keyword>
<keyword evidence="18" id="KW-1185">Reference proteome</keyword>
<dbReference type="Gene3D" id="2.60.120.650">
    <property type="entry name" value="Cupin"/>
    <property type="match status" value="1"/>
</dbReference>
<dbReference type="GO" id="GO:0000785">
    <property type="term" value="C:chromatin"/>
    <property type="evidence" value="ECO:0007669"/>
    <property type="project" value="TreeGrafter"/>
</dbReference>
<dbReference type="GO" id="GO:0032454">
    <property type="term" value="F:histone H3K9 demethylase activity"/>
    <property type="evidence" value="ECO:0007669"/>
    <property type="project" value="InterPro"/>
</dbReference>
<evidence type="ECO:0000313" key="17">
    <source>
        <dbReference type="EMBL" id="CAH1427076.1"/>
    </source>
</evidence>
<evidence type="ECO:0000256" key="9">
    <source>
        <dbReference type="ARBA" id="ARBA00023015"/>
    </source>
</evidence>
<evidence type="ECO:0000259" key="15">
    <source>
        <dbReference type="PROSITE" id="PS50089"/>
    </source>
</evidence>
<keyword evidence="8" id="KW-0408">Iron</keyword>
<dbReference type="GO" id="GO:0000118">
    <property type="term" value="C:histone deacetylase complex"/>
    <property type="evidence" value="ECO:0007669"/>
    <property type="project" value="TreeGrafter"/>
</dbReference>
<dbReference type="GO" id="GO:0016491">
    <property type="term" value="F:oxidoreductase activity"/>
    <property type="evidence" value="ECO:0007669"/>
    <property type="project" value="UniProtKB-KW"/>
</dbReference>
<keyword evidence="7" id="KW-0560">Oxidoreductase</keyword>
<comment type="caution">
    <text evidence="17">The sequence shown here is derived from an EMBL/GenBank/DDBJ whole genome shotgun (WGS) entry which is preliminary data.</text>
</comment>
<dbReference type="EMBL" id="CAKMRJ010002223">
    <property type="protein sequence ID" value="CAH1427076.1"/>
    <property type="molecule type" value="Genomic_DNA"/>
</dbReference>
<evidence type="ECO:0000256" key="4">
    <source>
        <dbReference type="ARBA" id="ARBA00022723"/>
    </source>
</evidence>
<keyword evidence="11" id="KW-0539">Nucleus</keyword>
<dbReference type="GO" id="GO:0006357">
    <property type="term" value="P:regulation of transcription by RNA polymerase II"/>
    <property type="evidence" value="ECO:0007669"/>
    <property type="project" value="TreeGrafter"/>
</dbReference>
<protein>
    <recommendedName>
        <fullName evidence="19">JmjC domain-containing protein</fullName>
    </recommendedName>
</protein>
<comment type="similarity">
    <text evidence="3">Belongs to the JARID1 histone demethylase family.</text>
</comment>
<dbReference type="Pfam" id="PF02373">
    <property type="entry name" value="JmjC"/>
    <property type="match status" value="1"/>
</dbReference>
<dbReference type="InterPro" id="IPR018866">
    <property type="entry name" value="Znf-4CXXC_R1"/>
</dbReference>
<feature type="domain" description="JmjC" evidence="16">
    <location>
        <begin position="522"/>
        <end position="749"/>
    </location>
</feature>
<dbReference type="SUPFAM" id="SSF51197">
    <property type="entry name" value="Clavaminate synthase-like"/>
    <property type="match status" value="1"/>
</dbReference>
<feature type="domain" description="RING-type" evidence="15">
    <location>
        <begin position="95"/>
        <end position="142"/>
    </location>
</feature>
<feature type="compositionally biased region" description="Basic and acidic residues" evidence="14">
    <location>
        <begin position="45"/>
        <end position="56"/>
    </location>
</feature>
<feature type="compositionally biased region" description="Polar residues" evidence="14">
    <location>
        <begin position="863"/>
        <end position="879"/>
    </location>
</feature>
<dbReference type="PROSITE" id="PS50089">
    <property type="entry name" value="ZF_RING_2"/>
    <property type="match status" value="1"/>
</dbReference>
<evidence type="ECO:0000256" key="13">
    <source>
        <dbReference type="PROSITE-ProRule" id="PRU00175"/>
    </source>
</evidence>
<dbReference type="GO" id="GO:0031490">
    <property type="term" value="F:chromatin DNA binding"/>
    <property type="evidence" value="ECO:0007669"/>
    <property type="project" value="TreeGrafter"/>
</dbReference>
<keyword evidence="9" id="KW-0805">Transcription regulation</keyword>
<comment type="subcellular location">
    <subcellularLocation>
        <location evidence="2">Nucleus</location>
    </subcellularLocation>
</comment>
<evidence type="ECO:0000313" key="18">
    <source>
        <dbReference type="Proteomes" id="UP001157418"/>
    </source>
</evidence>
<dbReference type="PANTHER" id="PTHR12549:SF11">
    <property type="entry name" value="LYSINE-SPECIFIC DEMETHYLASE JMJ25"/>
    <property type="match status" value="1"/>
</dbReference>
<dbReference type="AlphaFoldDB" id="A0AAU9MNM5"/>
<name>A0AAU9MNM5_9ASTR</name>
<dbReference type="FunFam" id="2.60.120.650:FF:000026">
    <property type="entry name" value="Transcription factor jumonji domain-containing protein"/>
    <property type="match status" value="1"/>
</dbReference>
<evidence type="ECO:0000256" key="14">
    <source>
        <dbReference type="SAM" id="MobiDB-lite"/>
    </source>
</evidence>
<evidence type="ECO:0000256" key="6">
    <source>
        <dbReference type="ARBA" id="ARBA00022833"/>
    </source>
</evidence>
<keyword evidence="4" id="KW-0479">Metal-binding</keyword>
<dbReference type="GO" id="GO:0003712">
    <property type="term" value="F:transcription coregulator activity"/>
    <property type="evidence" value="ECO:0007669"/>
    <property type="project" value="TreeGrafter"/>
</dbReference>
<reference evidence="17 18" key="1">
    <citation type="submission" date="2022-01" db="EMBL/GenBank/DDBJ databases">
        <authorList>
            <person name="Xiong W."/>
            <person name="Schranz E."/>
        </authorList>
    </citation>
    <scope>NUCLEOTIDE SEQUENCE [LARGE SCALE GENOMIC DNA]</scope>
</reference>
<keyword evidence="5 13" id="KW-0863">Zinc-finger</keyword>
<evidence type="ECO:0008006" key="19">
    <source>
        <dbReference type="Google" id="ProtNLM"/>
    </source>
</evidence>
<gene>
    <name evidence="17" type="ORF">LVIROSA_LOCUS14117</name>
</gene>